<dbReference type="Proteomes" id="UP000285278">
    <property type="component" value="Unassembled WGS sequence"/>
</dbReference>
<dbReference type="RefSeq" id="WP_119664873.1">
    <property type="nucleotide sequence ID" value="NZ_QXJK01000006.1"/>
</dbReference>
<keyword evidence="4" id="KW-1185">Reference proteome</keyword>
<name>A0A418Q6N6_9CORY</name>
<keyword evidence="2" id="KW-1133">Transmembrane helix</keyword>
<protein>
    <submittedName>
        <fullName evidence="3">Uncharacterized protein</fullName>
    </submittedName>
</protein>
<dbReference type="AlphaFoldDB" id="A0A418Q6N6"/>
<evidence type="ECO:0000256" key="2">
    <source>
        <dbReference type="SAM" id="Phobius"/>
    </source>
</evidence>
<gene>
    <name evidence="3" type="ORF">D3M95_07165</name>
</gene>
<feature type="transmembrane region" description="Helical" evidence="2">
    <location>
        <begin position="80"/>
        <end position="105"/>
    </location>
</feature>
<reference evidence="3 4" key="1">
    <citation type="submission" date="2018-09" db="EMBL/GenBank/DDBJ databases">
        <title>Optimization and identification of Corynebacterium falsenii FN1-14 from fish paste.</title>
        <authorList>
            <person name="Daroonpunt R."/>
            <person name="Tanasupawat S."/>
        </authorList>
    </citation>
    <scope>NUCLEOTIDE SEQUENCE [LARGE SCALE GENOMIC DNA]</scope>
    <source>
        <strain evidence="3 4">FN1-14</strain>
    </source>
</reference>
<keyword evidence="2" id="KW-0812">Transmembrane</keyword>
<keyword evidence="2" id="KW-0472">Membrane</keyword>
<proteinExistence type="predicted"/>
<organism evidence="3 4">
    <name type="scientific">Corynebacterium falsenii</name>
    <dbReference type="NCBI Taxonomy" id="108486"/>
    <lineage>
        <taxon>Bacteria</taxon>
        <taxon>Bacillati</taxon>
        <taxon>Actinomycetota</taxon>
        <taxon>Actinomycetes</taxon>
        <taxon>Mycobacteriales</taxon>
        <taxon>Corynebacteriaceae</taxon>
        <taxon>Corynebacterium</taxon>
    </lineage>
</organism>
<dbReference type="OrthoDB" id="4426180at2"/>
<feature type="transmembrane region" description="Helical" evidence="2">
    <location>
        <begin position="154"/>
        <end position="172"/>
    </location>
</feature>
<sequence length="176" mass="20059">MRHHESLEGWFPDDSDGTGNPNDPANRGRGADVAVRQHRLTKYRPRKAKKIASWTSIGLGTIMIMPVFDQSSRQPGYETMSMTSQVIMALCYMAMFVLPGAYWLWRNRKDSQIVREWASTSGEYWDVWESLDPMTKAAFATPTDELPLLPKRHWWAIIIAMFVLAFIGGSLLPPQV</sequence>
<evidence type="ECO:0000256" key="1">
    <source>
        <dbReference type="SAM" id="MobiDB-lite"/>
    </source>
</evidence>
<feature type="transmembrane region" description="Helical" evidence="2">
    <location>
        <begin position="51"/>
        <end position="68"/>
    </location>
</feature>
<feature type="region of interest" description="Disordered" evidence="1">
    <location>
        <begin position="1"/>
        <end position="30"/>
    </location>
</feature>
<evidence type="ECO:0000313" key="3">
    <source>
        <dbReference type="EMBL" id="RIX34650.1"/>
    </source>
</evidence>
<dbReference type="STRING" id="1451189.CFAL_03390"/>
<comment type="caution">
    <text evidence="3">The sequence shown here is derived from an EMBL/GenBank/DDBJ whole genome shotgun (WGS) entry which is preliminary data.</text>
</comment>
<accession>A0A418Q6N6</accession>
<evidence type="ECO:0000313" key="4">
    <source>
        <dbReference type="Proteomes" id="UP000285278"/>
    </source>
</evidence>
<dbReference type="EMBL" id="QXJK01000006">
    <property type="protein sequence ID" value="RIX34650.1"/>
    <property type="molecule type" value="Genomic_DNA"/>
</dbReference>